<evidence type="ECO:0000313" key="2">
    <source>
        <dbReference type="EMBL" id="PEH88229.1"/>
    </source>
</evidence>
<keyword evidence="3" id="KW-1185">Reference proteome</keyword>
<keyword evidence="1" id="KW-0732">Signal</keyword>
<gene>
    <name evidence="2" type="ORF">CRM82_06100</name>
</gene>
<comment type="caution">
    <text evidence="2">The sequence shown here is derived from an EMBL/GenBank/DDBJ whole genome shotgun (WGS) entry which is preliminary data.</text>
</comment>
<dbReference type="STRING" id="1219032.GCA_001515545_03341"/>
<reference evidence="3" key="1">
    <citation type="submission" date="2017-09" db="EMBL/GenBank/DDBJ databases">
        <title>FDA dAtabase for Regulatory Grade micrObial Sequences (FDA-ARGOS): Supporting development and validation of Infectious Disease Dx tests.</title>
        <authorList>
            <person name="Minogue T."/>
            <person name="Wolcott M."/>
            <person name="Wasieloski L."/>
            <person name="Aguilar W."/>
            <person name="Moore D."/>
            <person name="Tallon L."/>
            <person name="Sadzewicz L."/>
            <person name="Ott S."/>
            <person name="Zhao X."/>
            <person name="Nagaraj S."/>
            <person name="Vavikolanu K."/>
            <person name="Aluvathingal J."/>
            <person name="Nadendla S."/>
            <person name="Sichtig H."/>
        </authorList>
    </citation>
    <scope>NUCLEOTIDE SEQUENCE [LARGE SCALE GENOMIC DNA]</scope>
    <source>
        <strain evidence="3">FDAARGOS_394</strain>
    </source>
</reference>
<proteinExistence type="predicted"/>
<dbReference type="GeneID" id="80800162"/>
<dbReference type="OrthoDB" id="363007at2"/>
<dbReference type="Proteomes" id="UP000220246">
    <property type="component" value="Unassembled WGS sequence"/>
</dbReference>
<accession>A0A2A7US90</accession>
<evidence type="ECO:0000313" key="3">
    <source>
        <dbReference type="Proteomes" id="UP000220246"/>
    </source>
</evidence>
<protein>
    <submittedName>
        <fullName evidence="2">Uncharacterized protein</fullName>
    </submittedName>
</protein>
<dbReference type="RefSeq" id="WP_083520574.1">
    <property type="nucleotide sequence ID" value="NZ_PDEA01000001.1"/>
</dbReference>
<name>A0A2A7US90_COMTR</name>
<organism evidence="2 3">
    <name type="scientific">Comamonas terrigena</name>
    <dbReference type="NCBI Taxonomy" id="32013"/>
    <lineage>
        <taxon>Bacteria</taxon>
        <taxon>Pseudomonadati</taxon>
        <taxon>Pseudomonadota</taxon>
        <taxon>Betaproteobacteria</taxon>
        <taxon>Burkholderiales</taxon>
        <taxon>Comamonadaceae</taxon>
        <taxon>Comamonas</taxon>
    </lineage>
</organism>
<dbReference type="EMBL" id="PDEA01000001">
    <property type="protein sequence ID" value="PEH88229.1"/>
    <property type="molecule type" value="Genomic_DNA"/>
</dbReference>
<dbReference type="AlphaFoldDB" id="A0A2A7US90"/>
<evidence type="ECO:0000256" key="1">
    <source>
        <dbReference type="SAM" id="SignalP"/>
    </source>
</evidence>
<sequence length="123" mass="13580">MQYRESAVAMLRWSCAVAALLCTAAQAHEPVARCFLLDDSTVRCRGVTNDGDEMPGARMDVIGHDGRTLLQGTLSAQSTLSFARPAQAFYVLFEIGPGLQTIVEQDEIRAQTTRQRKAPWLRP</sequence>
<feature type="chain" id="PRO_5012405312" evidence="1">
    <location>
        <begin position="28"/>
        <end position="123"/>
    </location>
</feature>
<feature type="signal peptide" evidence="1">
    <location>
        <begin position="1"/>
        <end position="27"/>
    </location>
</feature>